<keyword evidence="3" id="KW-1185">Reference proteome</keyword>
<dbReference type="AlphaFoldDB" id="A0A8J8NC86"/>
<name>A0A8J8NC86_HALGN</name>
<dbReference type="EMBL" id="RRYP01023033">
    <property type="protein sequence ID" value="TNV72308.1"/>
    <property type="molecule type" value="Genomic_DNA"/>
</dbReference>
<feature type="compositionally biased region" description="Polar residues" evidence="1">
    <location>
        <begin position="132"/>
        <end position="153"/>
    </location>
</feature>
<dbReference type="Proteomes" id="UP000785679">
    <property type="component" value="Unassembled WGS sequence"/>
</dbReference>
<evidence type="ECO:0000256" key="1">
    <source>
        <dbReference type="SAM" id="MobiDB-lite"/>
    </source>
</evidence>
<organism evidence="2 3">
    <name type="scientific">Halteria grandinella</name>
    <dbReference type="NCBI Taxonomy" id="5974"/>
    <lineage>
        <taxon>Eukaryota</taxon>
        <taxon>Sar</taxon>
        <taxon>Alveolata</taxon>
        <taxon>Ciliophora</taxon>
        <taxon>Intramacronucleata</taxon>
        <taxon>Spirotrichea</taxon>
        <taxon>Stichotrichia</taxon>
        <taxon>Sporadotrichida</taxon>
        <taxon>Halteriidae</taxon>
        <taxon>Halteria</taxon>
    </lineage>
</organism>
<evidence type="ECO:0000313" key="2">
    <source>
        <dbReference type="EMBL" id="TNV72308.1"/>
    </source>
</evidence>
<evidence type="ECO:0000313" key="3">
    <source>
        <dbReference type="Proteomes" id="UP000785679"/>
    </source>
</evidence>
<accession>A0A8J8NC86</accession>
<proteinExistence type="predicted"/>
<gene>
    <name evidence="2" type="ORF">FGO68_gene13030</name>
</gene>
<sequence>MGERFSQKLGIAECKKVSQRKKWDILHADDRVRKERLSRQSSLYESKRISIQQQECPFRPDLSHSSNSRSLSPHFKIEGTQIPFKFDNHSVFERNKEWQLSLQLKMQLKHQEVMKQQLSENQGIQKAKKTASPISLLNNPCHRQNQTPKPSQRSYKKVLTFKDLSDAQPYSKQLTILQMPRLRVTSPSNKENYSQQQVSPKFCTTQRLQQVQSYVNLYQRNTPRLSPIRSPCHRHIVTPNDMKPINFQRALSKLHLQIQSLDV</sequence>
<protein>
    <submittedName>
        <fullName evidence="2">Uncharacterized protein</fullName>
    </submittedName>
</protein>
<comment type="caution">
    <text evidence="2">The sequence shown here is derived from an EMBL/GenBank/DDBJ whole genome shotgun (WGS) entry which is preliminary data.</text>
</comment>
<feature type="region of interest" description="Disordered" evidence="1">
    <location>
        <begin position="120"/>
        <end position="155"/>
    </location>
</feature>
<reference evidence="2" key="1">
    <citation type="submission" date="2019-06" db="EMBL/GenBank/DDBJ databases">
        <authorList>
            <person name="Zheng W."/>
        </authorList>
    </citation>
    <scope>NUCLEOTIDE SEQUENCE</scope>
    <source>
        <strain evidence="2">QDHG01</strain>
    </source>
</reference>